<evidence type="ECO:0000313" key="1">
    <source>
        <dbReference type="EMBL" id="KAI8570994.1"/>
    </source>
</evidence>
<comment type="caution">
    <text evidence="1">The sequence shown here is derived from an EMBL/GenBank/DDBJ whole genome shotgun (WGS) entry which is preliminary data.</text>
</comment>
<sequence>MELKFEREREAPSWKSSSSSKPASSSKLSRASILSAKLASSISTYDLTKSRGAVCNGKIIAKSDAKMEDGTTNSTIDRYAKVKKGSWFNQFWYGSNPWMARYVYGLMFLVATLLAWAVRDYGHTALKEMERLKECEGGKECLGTEGVLRVSLGCFIFYSIMFLSTVGTSKLYGGRELWQSGWWSAKILLMIGLTVVPFFVPSIVIRLYGDVAHFGAGVFLVIQLISIISFITWLNDCCQSDKNAEKCRIHAMLLATTAYVVCIMGIILMYIWYAPAPSCFLNIFLITFTLAILQFMTSVSLHPKFTAYETYDLHKLYPPIEPPDSKCIKKVEAATKSDWLSIISFVIAVLAIVIATFSTGIDSQCFQFKKDVKESEDDVPYGFGFFHFVFATGAMYFAMLLISWNSHHTAKKWTIDVGWTSTWVRILNELLAACLYAWMLVAPSVWKSRQTAGSV</sequence>
<dbReference type="Proteomes" id="UP001062846">
    <property type="component" value="Chromosome 1"/>
</dbReference>
<keyword evidence="2" id="KW-1185">Reference proteome</keyword>
<evidence type="ECO:0000313" key="2">
    <source>
        <dbReference type="Proteomes" id="UP001062846"/>
    </source>
</evidence>
<reference evidence="1" key="1">
    <citation type="submission" date="2022-02" db="EMBL/GenBank/DDBJ databases">
        <title>Plant Genome Project.</title>
        <authorList>
            <person name="Zhang R.-G."/>
        </authorList>
    </citation>
    <scope>NUCLEOTIDE SEQUENCE</scope>
    <source>
        <strain evidence="1">AT1</strain>
    </source>
</reference>
<dbReference type="EMBL" id="CM046388">
    <property type="protein sequence ID" value="KAI8570994.1"/>
    <property type="molecule type" value="Genomic_DNA"/>
</dbReference>
<name>A0ACC0Q0P3_RHOML</name>
<organism evidence="1 2">
    <name type="scientific">Rhododendron molle</name>
    <name type="common">Chinese azalea</name>
    <name type="synonym">Azalea mollis</name>
    <dbReference type="NCBI Taxonomy" id="49168"/>
    <lineage>
        <taxon>Eukaryota</taxon>
        <taxon>Viridiplantae</taxon>
        <taxon>Streptophyta</taxon>
        <taxon>Embryophyta</taxon>
        <taxon>Tracheophyta</taxon>
        <taxon>Spermatophyta</taxon>
        <taxon>Magnoliopsida</taxon>
        <taxon>eudicotyledons</taxon>
        <taxon>Gunneridae</taxon>
        <taxon>Pentapetalae</taxon>
        <taxon>asterids</taxon>
        <taxon>Ericales</taxon>
        <taxon>Ericaceae</taxon>
        <taxon>Ericoideae</taxon>
        <taxon>Rhodoreae</taxon>
        <taxon>Rhododendron</taxon>
    </lineage>
</organism>
<proteinExistence type="predicted"/>
<gene>
    <name evidence="1" type="ORF">RHMOL_Rhmol01G0082200</name>
</gene>
<accession>A0ACC0Q0P3</accession>
<protein>
    <submittedName>
        <fullName evidence="1">Uncharacterized protein</fullName>
    </submittedName>
</protein>